<name>A0ABY7VQX7_9BACT</name>
<gene>
    <name evidence="3" type="ORF">PQO03_01285</name>
</gene>
<dbReference type="RefSeq" id="WP_274150665.1">
    <property type="nucleotide sequence ID" value="NZ_CP117811.1"/>
</dbReference>
<dbReference type="EMBL" id="CP117811">
    <property type="protein sequence ID" value="WDE96600.1"/>
    <property type="molecule type" value="Genomic_DNA"/>
</dbReference>
<evidence type="ECO:0000256" key="2">
    <source>
        <dbReference type="SAM" id="Phobius"/>
    </source>
</evidence>
<feature type="transmembrane region" description="Helical" evidence="2">
    <location>
        <begin position="410"/>
        <end position="427"/>
    </location>
</feature>
<keyword evidence="2" id="KW-0472">Membrane</keyword>
<feature type="transmembrane region" description="Helical" evidence="2">
    <location>
        <begin position="477"/>
        <end position="494"/>
    </location>
</feature>
<protein>
    <recommendedName>
        <fullName evidence="5">Quinol:cytochrome C oxidoreductase</fullName>
    </recommendedName>
</protein>
<accession>A0ABY7VQX7</accession>
<feature type="transmembrane region" description="Helical" evidence="2">
    <location>
        <begin position="439"/>
        <end position="457"/>
    </location>
</feature>
<keyword evidence="2" id="KW-1133">Transmembrane helix</keyword>
<dbReference type="PANTHER" id="PTHR43044:SF1">
    <property type="entry name" value="QUINOL:CYTOCHROME C OXIDOREDUCTASE QUINONE-BINDING SUBUNIT 2"/>
    <property type="match status" value="1"/>
</dbReference>
<sequence length="516" mass="58413">MGHGKNFDEKTVVAPGAKWNKAIAIFAVSGFALIAIACFTQPNKAQFMHSYLTSFMLFLAITLGALGFTMINHITRAGWSVTVRRVQEGFMKNIWLMALLFIPILIFADQIYSWGDHRDAETLKKELMLDTYHFTDAHGDHAEESHSDHGHSEKAIDDHSEVREVAPAKPAMGGHPAKNRVKRAATIAESQDAAEAIHVEGEEEEEAHSTHDAHAHDDHAVGGRFDLAHGRHRAHLEHSLHVKHSYLNVSAFTKRACVYFAIWIALAFFMFKKSTGQDADGNPQTTILMGKMSAPGLMLFGLSLTFASFDWMMSLDYAWFSTIYGVIYFSGAIMTTHAATVIAIRVLQAKGYLQGAVDQEHYHDLGKLMWAFMIFWTYTSLSQFLIIWYADLPEETIWFLNRFKEGWLPVTYAVVFGHFLIPFAFFMSRHMKRNRNICTFFAVWLILAEFVYLYWQVMPTVTFPITTPFSPSIADALILLGMAGLYVAAFLINLKNQNLIPIRDPRLKESLNFVNL</sequence>
<feature type="compositionally biased region" description="Basic and acidic residues" evidence="1">
    <location>
        <begin position="139"/>
        <end position="166"/>
    </location>
</feature>
<feature type="transmembrane region" description="Helical" evidence="2">
    <location>
        <begin position="326"/>
        <end position="347"/>
    </location>
</feature>
<feature type="compositionally biased region" description="Basic and acidic residues" evidence="1">
    <location>
        <begin position="207"/>
        <end position="217"/>
    </location>
</feature>
<feature type="transmembrane region" description="Helical" evidence="2">
    <location>
        <begin position="94"/>
        <end position="115"/>
    </location>
</feature>
<keyword evidence="4" id="KW-1185">Reference proteome</keyword>
<feature type="region of interest" description="Disordered" evidence="1">
    <location>
        <begin position="139"/>
        <end position="217"/>
    </location>
</feature>
<dbReference type="PANTHER" id="PTHR43044">
    <property type="match status" value="1"/>
</dbReference>
<feature type="transmembrane region" description="Helical" evidence="2">
    <location>
        <begin position="22"/>
        <end position="39"/>
    </location>
</feature>
<dbReference type="Proteomes" id="UP001214250">
    <property type="component" value="Chromosome 1"/>
</dbReference>
<feature type="transmembrane region" description="Helical" evidence="2">
    <location>
        <begin position="297"/>
        <end position="320"/>
    </location>
</feature>
<feature type="transmembrane region" description="Helical" evidence="2">
    <location>
        <begin position="51"/>
        <end position="74"/>
    </location>
</feature>
<evidence type="ECO:0008006" key="5">
    <source>
        <dbReference type="Google" id="ProtNLM"/>
    </source>
</evidence>
<evidence type="ECO:0000256" key="1">
    <source>
        <dbReference type="SAM" id="MobiDB-lite"/>
    </source>
</evidence>
<keyword evidence="2" id="KW-0812">Transmembrane</keyword>
<feature type="transmembrane region" description="Helical" evidence="2">
    <location>
        <begin position="368"/>
        <end position="390"/>
    </location>
</feature>
<evidence type="ECO:0000313" key="4">
    <source>
        <dbReference type="Proteomes" id="UP001214250"/>
    </source>
</evidence>
<organism evidence="3 4">
    <name type="scientific">Lentisphaera profundi</name>
    <dbReference type="NCBI Taxonomy" id="1658616"/>
    <lineage>
        <taxon>Bacteria</taxon>
        <taxon>Pseudomonadati</taxon>
        <taxon>Lentisphaerota</taxon>
        <taxon>Lentisphaeria</taxon>
        <taxon>Lentisphaerales</taxon>
        <taxon>Lentisphaeraceae</taxon>
        <taxon>Lentisphaera</taxon>
    </lineage>
</organism>
<proteinExistence type="predicted"/>
<evidence type="ECO:0000313" key="3">
    <source>
        <dbReference type="EMBL" id="WDE96600.1"/>
    </source>
</evidence>
<reference evidence="3 4" key="1">
    <citation type="submission" date="2023-02" db="EMBL/GenBank/DDBJ databases">
        <title>Genome sequence of Lentisphaera profundi SAORIC-696.</title>
        <authorList>
            <person name="Kim e."/>
            <person name="Cho J.-C."/>
            <person name="Choi A."/>
            <person name="Kang I."/>
        </authorList>
    </citation>
    <scope>NUCLEOTIDE SEQUENCE [LARGE SCALE GENOMIC DNA]</scope>
    <source>
        <strain evidence="3 4">SAORIC-696</strain>
    </source>
</reference>